<keyword evidence="2" id="KW-1133">Transmembrane helix</keyword>
<dbReference type="Proteomes" id="UP001602245">
    <property type="component" value="Unassembled WGS sequence"/>
</dbReference>
<comment type="caution">
    <text evidence="3">The sequence shown here is derived from an EMBL/GenBank/DDBJ whole genome shotgun (WGS) entry which is preliminary data.</text>
</comment>
<evidence type="ECO:0000256" key="2">
    <source>
        <dbReference type="SAM" id="Phobius"/>
    </source>
</evidence>
<reference evidence="3 4" key="1">
    <citation type="submission" date="2024-10" db="EMBL/GenBank/DDBJ databases">
        <title>The Natural Products Discovery Center: Release of the First 8490 Sequenced Strains for Exploring Actinobacteria Biosynthetic Diversity.</title>
        <authorList>
            <person name="Kalkreuter E."/>
            <person name="Kautsar S.A."/>
            <person name="Yang D."/>
            <person name="Bader C.D."/>
            <person name="Teijaro C.N."/>
            <person name="Fluegel L."/>
            <person name="Davis C.M."/>
            <person name="Simpson J.R."/>
            <person name="Lauterbach L."/>
            <person name="Steele A.D."/>
            <person name="Gui C."/>
            <person name="Meng S."/>
            <person name="Li G."/>
            <person name="Viehrig K."/>
            <person name="Ye F."/>
            <person name="Su P."/>
            <person name="Kiefer A.F."/>
            <person name="Nichols A."/>
            <person name="Cepeda A.J."/>
            <person name="Yan W."/>
            <person name="Fan B."/>
            <person name="Jiang Y."/>
            <person name="Adhikari A."/>
            <person name="Zheng C.-J."/>
            <person name="Schuster L."/>
            <person name="Cowan T.M."/>
            <person name="Smanski M.J."/>
            <person name="Chevrette M.G."/>
            <person name="De Carvalho L.P.S."/>
            <person name="Shen B."/>
        </authorList>
    </citation>
    <scope>NUCLEOTIDE SEQUENCE [LARGE SCALE GENOMIC DNA]</scope>
    <source>
        <strain evidence="3 4">NPDC000087</strain>
    </source>
</reference>
<dbReference type="RefSeq" id="WP_026205902.1">
    <property type="nucleotide sequence ID" value="NZ_JBIAZU010000004.1"/>
</dbReference>
<accession>A0ABW6WHY7</accession>
<proteinExistence type="predicted"/>
<evidence type="ECO:0000256" key="1">
    <source>
        <dbReference type="SAM" id="MobiDB-lite"/>
    </source>
</evidence>
<gene>
    <name evidence="3" type="ORF">ACFY35_25955</name>
</gene>
<keyword evidence="2" id="KW-0812">Transmembrane</keyword>
<keyword evidence="4" id="KW-1185">Reference proteome</keyword>
<feature type="transmembrane region" description="Helical" evidence="2">
    <location>
        <begin position="12"/>
        <end position="33"/>
    </location>
</feature>
<keyword evidence="2" id="KW-0472">Membrane</keyword>
<feature type="region of interest" description="Disordered" evidence="1">
    <location>
        <begin position="200"/>
        <end position="220"/>
    </location>
</feature>
<feature type="transmembrane region" description="Helical" evidence="2">
    <location>
        <begin position="101"/>
        <end position="119"/>
    </location>
</feature>
<organism evidence="3 4">
    <name type="scientific">Paractinoplanes globisporus</name>
    <dbReference type="NCBI Taxonomy" id="113565"/>
    <lineage>
        <taxon>Bacteria</taxon>
        <taxon>Bacillati</taxon>
        <taxon>Actinomycetota</taxon>
        <taxon>Actinomycetes</taxon>
        <taxon>Micromonosporales</taxon>
        <taxon>Micromonosporaceae</taxon>
        <taxon>Paractinoplanes</taxon>
    </lineage>
</organism>
<feature type="transmembrane region" description="Helical" evidence="2">
    <location>
        <begin position="161"/>
        <end position="182"/>
    </location>
</feature>
<sequence length="220" mass="23731">MTGTDAPRTVRLAAVLTMAVAPVGLLLLVDGLLELHWWGTSEAHQLMALLDKIQADYGIEPPALLRGRLGAILDVILGLVCIAYGCLGIWLLRGSIWARTAALVTGAVATLAGVIGVGADSTEPRTLAAYFADLHGSQISDREPLVRALLYPGWYSWAEDIVQGLQVLVSLAALVALGWAVITHSDYFSGRRDVDAPPDEWDNALTRVREQSRKHREADS</sequence>
<evidence type="ECO:0000313" key="4">
    <source>
        <dbReference type="Proteomes" id="UP001602245"/>
    </source>
</evidence>
<name>A0ABW6WHY7_9ACTN</name>
<feature type="transmembrane region" description="Helical" evidence="2">
    <location>
        <begin position="71"/>
        <end position="92"/>
    </location>
</feature>
<evidence type="ECO:0000313" key="3">
    <source>
        <dbReference type="EMBL" id="MFF5292903.1"/>
    </source>
</evidence>
<protein>
    <submittedName>
        <fullName evidence="3">Uncharacterized protein</fullName>
    </submittedName>
</protein>
<dbReference type="EMBL" id="JBIAZU010000004">
    <property type="protein sequence ID" value="MFF5292903.1"/>
    <property type="molecule type" value="Genomic_DNA"/>
</dbReference>
<feature type="compositionally biased region" description="Basic and acidic residues" evidence="1">
    <location>
        <begin position="207"/>
        <end position="220"/>
    </location>
</feature>